<dbReference type="GO" id="GO:0006887">
    <property type="term" value="P:exocytosis"/>
    <property type="evidence" value="ECO:0007669"/>
    <property type="project" value="UniProtKB-KW"/>
</dbReference>
<name>A0A6P6B5D1_DURZI</name>
<evidence type="ECO:0000256" key="5">
    <source>
        <dbReference type="SAM" id="MobiDB-lite"/>
    </source>
</evidence>
<keyword evidence="3" id="KW-0268">Exocytosis</keyword>
<feature type="domain" description="Exocyst complex subunit Exo70 C-terminal" evidence="6">
    <location>
        <begin position="301"/>
        <end position="659"/>
    </location>
</feature>
<dbReference type="PANTHER" id="PTHR12542:SF90">
    <property type="entry name" value="EXOCYST COMPLEX COMPONENT EXO70I"/>
    <property type="match status" value="1"/>
</dbReference>
<accession>A0A6P6B5D1</accession>
<dbReference type="GO" id="GO:0000145">
    <property type="term" value="C:exocyst"/>
    <property type="evidence" value="ECO:0007669"/>
    <property type="project" value="InterPro"/>
</dbReference>
<keyword evidence="3" id="KW-0653">Protein transport</keyword>
<dbReference type="InterPro" id="IPR046364">
    <property type="entry name" value="Exo70_C"/>
</dbReference>
<evidence type="ECO:0000256" key="1">
    <source>
        <dbReference type="ARBA" id="ARBA00006756"/>
    </source>
</evidence>
<evidence type="ECO:0000256" key="3">
    <source>
        <dbReference type="RuleBase" id="RU365026"/>
    </source>
</evidence>
<keyword evidence="2 3" id="KW-0813">Transport</keyword>
<dbReference type="KEGG" id="dzi:111314893"/>
<feature type="coiled-coil region" evidence="4">
    <location>
        <begin position="20"/>
        <end position="78"/>
    </location>
</feature>
<evidence type="ECO:0000259" key="6">
    <source>
        <dbReference type="Pfam" id="PF03081"/>
    </source>
</evidence>
<comment type="function">
    <text evidence="3">Component of the exocyst complex.</text>
</comment>
<proteinExistence type="inferred from homology"/>
<dbReference type="GO" id="GO:0005546">
    <property type="term" value="F:phosphatidylinositol-4,5-bisphosphate binding"/>
    <property type="evidence" value="ECO:0007669"/>
    <property type="project" value="InterPro"/>
</dbReference>
<keyword evidence="4" id="KW-0175">Coiled coil</keyword>
<dbReference type="Pfam" id="PF03081">
    <property type="entry name" value="Exo70_C"/>
    <property type="match status" value="1"/>
</dbReference>
<dbReference type="Proteomes" id="UP000515121">
    <property type="component" value="Unplaced"/>
</dbReference>
<evidence type="ECO:0000256" key="4">
    <source>
        <dbReference type="SAM" id="Coils"/>
    </source>
</evidence>
<sequence>MVANEEDSTLVKLELACLDMKTLLQSSVKMEKSLEEMERKFDFIDESLSTAAKKVAPLQSLAMAAKALETRINRAVSQALALLQSFKLSESLQDKLIELSNKLSIEKNSRKRLKKLLKYVNCVDQLNSAINLISRDGEPVIQKLQEVMEFLSRTKATDPYRTKRLKETLITLRALYESEVDAMRFDGLFDEALLKLQDEFEIMLQKINHQNIGEQQADEEADQIVVSELGTEMEIQVLRRIAETLAANDCLDICIDIFVKVRYRRAAKALMRLNPDYLRTYTPEEIGGMEWESLETAISLWIQHFELTVKTVFASEKKLCKQVLGGLPEVLVWLECFVKIADKIMAVFFRFGEGVARSNKEPHKLFKLLDMFDSLEKLKVEFSEVFEGESGADICIRFRELEKLLVHASSKVFWEFGLQIESTSDGSPPPQDGSVPKLVRYAINYLKFLTTETYSAPMAKVFRTEQVWKAGILSKPVTEENLLKDAISNIMEALERNIQSKHSRYRDKILPHIFVMNSYWYIYMRSRNTELGKLLGEQYMKKKYKTVAEDSAYMYQRQAWGPLVRLLQKDELKEQDNNNNGRGTGAFIRGKMEAFFNCFYEISQRHRGGYSIPDADLRVQIREATVNMVVPVYSEFLNTHSTLLPAKSYVSPESLQGLLGQVFNGTDRTGDGRLKRPDSKDRVPGRNSVSMEGELKNLRRSRSNSINV</sequence>
<dbReference type="InterPro" id="IPR004140">
    <property type="entry name" value="Exo70"/>
</dbReference>
<keyword evidence="7" id="KW-1185">Reference proteome</keyword>
<dbReference type="InterPro" id="IPR016159">
    <property type="entry name" value="Cullin_repeat-like_dom_sf"/>
</dbReference>
<dbReference type="GeneID" id="111314893"/>
<reference evidence="8" key="1">
    <citation type="submission" date="2025-08" db="UniProtKB">
        <authorList>
            <consortium name="RefSeq"/>
        </authorList>
    </citation>
    <scope>IDENTIFICATION</scope>
    <source>
        <tissue evidence="8">Fruit stalk</tissue>
    </source>
</reference>
<dbReference type="Gene3D" id="1.20.1280.170">
    <property type="entry name" value="Exocyst complex component Exo70"/>
    <property type="match status" value="1"/>
</dbReference>
<evidence type="ECO:0000313" key="7">
    <source>
        <dbReference type="Proteomes" id="UP000515121"/>
    </source>
</evidence>
<gene>
    <name evidence="8" type="primary">LOC111314893</name>
</gene>
<dbReference type="GO" id="GO:0015031">
    <property type="term" value="P:protein transport"/>
    <property type="evidence" value="ECO:0007669"/>
    <property type="project" value="UniProtKB-KW"/>
</dbReference>
<dbReference type="SUPFAM" id="SSF74788">
    <property type="entry name" value="Cullin repeat-like"/>
    <property type="match status" value="1"/>
</dbReference>
<dbReference type="AlphaFoldDB" id="A0A6P6B5D1"/>
<dbReference type="RefSeq" id="XP_022772245.1">
    <property type="nucleotide sequence ID" value="XM_022916510.1"/>
</dbReference>
<evidence type="ECO:0000256" key="2">
    <source>
        <dbReference type="ARBA" id="ARBA00022448"/>
    </source>
</evidence>
<evidence type="ECO:0000313" key="8">
    <source>
        <dbReference type="RefSeq" id="XP_022772245.1"/>
    </source>
</evidence>
<dbReference type="PANTHER" id="PTHR12542">
    <property type="entry name" value="EXOCYST COMPLEX PROTEIN EXO70"/>
    <property type="match status" value="1"/>
</dbReference>
<organism evidence="7 8">
    <name type="scientific">Durio zibethinus</name>
    <name type="common">Durian</name>
    <dbReference type="NCBI Taxonomy" id="66656"/>
    <lineage>
        <taxon>Eukaryota</taxon>
        <taxon>Viridiplantae</taxon>
        <taxon>Streptophyta</taxon>
        <taxon>Embryophyta</taxon>
        <taxon>Tracheophyta</taxon>
        <taxon>Spermatophyta</taxon>
        <taxon>Magnoliopsida</taxon>
        <taxon>eudicotyledons</taxon>
        <taxon>Gunneridae</taxon>
        <taxon>Pentapetalae</taxon>
        <taxon>rosids</taxon>
        <taxon>malvids</taxon>
        <taxon>Malvales</taxon>
        <taxon>Malvaceae</taxon>
        <taxon>Helicteroideae</taxon>
        <taxon>Durio</taxon>
    </lineage>
</organism>
<dbReference type="OrthoDB" id="1922221at2759"/>
<feature type="region of interest" description="Disordered" evidence="5">
    <location>
        <begin position="663"/>
        <end position="708"/>
    </location>
</feature>
<protein>
    <recommendedName>
        <fullName evidence="3">Exocyst subunit Exo70 family protein</fullName>
    </recommendedName>
</protein>
<comment type="similarity">
    <text evidence="1 3">Belongs to the EXO70 family.</text>
</comment>
<feature type="compositionally biased region" description="Basic and acidic residues" evidence="5">
    <location>
        <begin position="668"/>
        <end position="684"/>
    </location>
</feature>